<comment type="caution">
    <text evidence="2">The sequence shown here is derived from an EMBL/GenBank/DDBJ whole genome shotgun (WGS) entry which is preliminary data.</text>
</comment>
<dbReference type="Proteomes" id="UP001589776">
    <property type="component" value="Unassembled WGS sequence"/>
</dbReference>
<evidence type="ECO:0008006" key="4">
    <source>
        <dbReference type="Google" id="ProtNLM"/>
    </source>
</evidence>
<evidence type="ECO:0000256" key="1">
    <source>
        <dbReference type="SAM" id="Phobius"/>
    </source>
</evidence>
<reference evidence="2 3" key="1">
    <citation type="submission" date="2024-09" db="EMBL/GenBank/DDBJ databases">
        <authorList>
            <person name="Sun Q."/>
            <person name="Mori K."/>
        </authorList>
    </citation>
    <scope>NUCLEOTIDE SEQUENCE [LARGE SCALE GENOMIC DNA]</scope>
    <source>
        <strain evidence="2 3">CCM 7759</strain>
    </source>
</reference>
<accession>A0ABV6DQT5</accession>
<protein>
    <recommendedName>
        <fullName evidence="4">ABC transporter permease</fullName>
    </recommendedName>
</protein>
<feature type="transmembrane region" description="Helical" evidence="1">
    <location>
        <begin position="186"/>
        <end position="205"/>
    </location>
</feature>
<feature type="transmembrane region" description="Helical" evidence="1">
    <location>
        <begin position="248"/>
        <end position="271"/>
    </location>
</feature>
<sequence>MNRFVKLFHFELHRIRYWYGALLVLTLLLQVAGVMEYAISYKSRFQEAVLREGISAGQYVADYGAANFIHYSSGFFFSGPIAICAAVLLIYTLFIWYRDWVGKNMFVYRLLMIPTSRMNVFAAKLSTIMLLTLGLVGFELLVVPLQLTVFNTIMPAELRETFNIVEVFSSHTLLQILVPNRLGQLLLYYAAGLAFVIVVFTGIMLERSYRWKGAIAGVAYVVASIVLFLMPLIASETFYRYYLYDHEVFWLLVGAGILIAGCSLALSSYLLKNKVTV</sequence>
<feature type="transmembrane region" description="Helical" evidence="1">
    <location>
        <begin position="21"/>
        <end position="39"/>
    </location>
</feature>
<dbReference type="RefSeq" id="WP_377472470.1">
    <property type="nucleotide sequence ID" value="NZ_JBHLWN010000079.1"/>
</dbReference>
<keyword evidence="1" id="KW-0812">Transmembrane</keyword>
<evidence type="ECO:0000313" key="3">
    <source>
        <dbReference type="Proteomes" id="UP001589776"/>
    </source>
</evidence>
<feature type="transmembrane region" description="Helical" evidence="1">
    <location>
        <begin position="118"/>
        <end position="138"/>
    </location>
</feature>
<evidence type="ECO:0000313" key="2">
    <source>
        <dbReference type="EMBL" id="MFC0215017.1"/>
    </source>
</evidence>
<keyword evidence="3" id="KW-1185">Reference proteome</keyword>
<gene>
    <name evidence="2" type="ORF">ACFFK0_21720</name>
</gene>
<feature type="transmembrane region" description="Helical" evidence="1">
    <location>
        <begin position="75"/>
        <end position="97"/>
    </location>
</feature>
<feature type="transmembrane region" description="Helical" evidence="1">
    <location>
        <begin position="217"/>
        <end position="242"/>
    </location>
</feature>
<dbReference type="EMBL" id="JBHLWN010000079">
    <property type="protein sequence ID" value="MFC0215017.1"/>
    <property type="molecule type" value="Genomic_DNA"/>
</dbReference>
<organism evidence="2 3">
    <name type="scientific">Paenibacillus chartarius</name>
    <dbReference type="NCBI Taxonomy" id="747481"/>
    <lineage>
        <taxon>Bacteria</taxon>
        <taxon>Bacillati</taxon>
        <taxon>Bacillota</taxon>
        <taxon>Bacilli</taxon>
        <taxon>Bacillales</taxon>
        <taxon>Paenibacillaceae</taxon>
        <taxon>Paenibacillus</taxon>
    </lineage>
</organism>
<keyword evidence="1" id="KW-0472">Membrane</keyword>
<proteinExistence type="predicted"/>
<name>A0ABV6DQT5_9BACL</name>
<keyword evidence="1" id="KW-1133">Transmembrane helix</keyword>